<keyword evidence="2" id="KW-1185">Reference proteome</keyword>
<protein>
    <recommendedName>
        <fullName evidence="3">HVA22-like protein</fullName>
    </recommendedName>
</protein>
<evidence type="ECO:0008006" key="3">
    <source>
        <dbReference type="Google" id="ProtNLM"/>
    </source>
</evidence>
<proteinExistence type="predicted"/>
<dbReference type="InterPro" id="IPR004345">
    <property type="entry name" value="TB2_DP1_HVA22"/>
</dbReference>
<organism evidence="1 2">
    <name type="scientific">Ilex paraguariensis</name>
    <name type="common">yerba mate</name>
    <dbReference type="NCBI Taxonomy" id="185542"/>
    <lineage>
        <taxon>Eukaryota</taxon>
        <taxon>Viridiplantae</taxon>
        <taxon>Streptophyta</taxon>
        <taxon>Embryophyta</taxon>
        <taxon>Tracheophyta</taxon>
        <taxon>Spermatophyta</taxon>
        <taxon>Magnoliopsida</taxon>
        <taxon>eudicotyledons</taxon>
        <taxon>Gunneridae</taxon>
        <taxon>Pentapetalae</taxon>
        <taxon>asterids</taxon>
        <taxon>campanulids</taxon>
        <taxon>Aquifoliales</taxon>
        <taxon>Aquifoliaceae</taxon>
        <taxon>Ilex</taxon>
    </lineage>
</organism>
<dbReference type="EMBL" id="CAUOFW020000873">
    <property type="protein sequence ID" value="CAK9138277.1"/>
    <property type="molecule type" value="Genomic_DNA"/>
</dbReference>
<dbReference type="Pfam" id="PF03134">
    <property type="entry name" value="TB2_DP1_HVA22"/>
    <property type="match status" value="1"/>
</dbReference>
<gene>
    <name evidence="1" type="ORF">ILEXP_LOCUS5378</name>
</gene>
<sequence length="95" mass="11106">MERLWTFLTYVHALAGPVLMLLYPLIPVWYTVKLAFVAWLVLQQFRGAAFIYEKLVREKIINKYGLLNHYKYPDGKGKTKFVASITPKKGEHEAY</sequence>
<reference evidence="1 2" key="1">
    <citation type="submission" date="2024-02" db="EMBL/GenBank/DDBJ databases">
        <authorList>
            <person name="Vignale AGUSTIN F."/>
            <person name="Sosa J E."/>
            <person name="Modenutti C."/>
        </authorList>
    </citation>
    <scope>NUCLEOTIDE SEQUENCE [LARGE SCALE GENOMIC DNA]</scope>
</reference>
<comment type="caution">
    <text evidence="1">The sequence shown here is derived from an EMBL/GenBank/DDBJ whole genome shotgun (WGS) entry which is preliminary data.</text>
</comment>
<dbReference type="Proteomes" id="UP001642360">
    <property type="component" value="Unassembled WGS sequence"/>
</dbReference>
<accession>A0ABC8R0Q9</accession>
<name>A0ABC8R0Q9_9AQUA</name>
<evidence type="ECO:0000313" key="2">
    <source>
        <dbReference type="Proteomes" id="UP001642360"/>
    </source>
</evidence>
<dbReference type="AlphaFoldDB" id="A0ABC8R0Q9"/>
<evidence type="ECO:0000313" key="1">
    <source>
        <dbReference type="EMBL" id="CAK9138277.1"/>
    </source>
</evidence>